<dbReference type="NCBIfam" id="TIGR00229">
    <property type="entry name" value="sensory_box"/>
    <property type="match status" value="1"/>
</dbReference>
<dbReference type="InterPro" id="IPR000014">
    <property type="entry name" value="PAS"/>
</dbReference>
<evidence type="ECO:0000313" key="4">
    <source>
        <dbReference type="Proteomes" id="UP000243053"/>
    </source>
</evidence>
<evidence type="ECO:0000313" key="3">
    <source>
        <dbReference type="EMBL" id="OUR79300.1"/>
    </source>
</evidence>
<organism evidence="3 4">
    <name type="scientific">Colwellia psychrerythraea</name>
    <name type="common">Vibrio psychroerythus</name>
    <dbReference type="NCBI Taxonomy" id="28229"/>
    <lineage>
        <taxon>Bacteria</taxon>
        <taxon>Pseudomonadati</taxon>
        <taxon>Pseudomonadota</taxon>
        <taxon>Gammaproteobacteria</taxon>
        <taxon>Alteromonadales</taxon>
        <taxon>Colwelliaceae</taxon>
        <taxon>Colwellia</taxon>
    </lineage>
</organism>
<dbReference type="SMART" id="SM00086">
    <property type="entry name" value="PAC"/>
    <property type="match status" value="1"/>
</dbReference>
<keyword evidence="3" id="KW-0675">Receptor</keyword>
<evidence type="ECO:0000259" key="2">
    <source>
        <dbReference type="Pfam" id="PF08447"/>
    </source>
</evidence>
<comment type="caution">
    <text evidence="3">The sequence shown here is derived from an EMBL/GenBank/DDBJ whole genome shotgun (WGS) entry which is preliminary data.</text>
</comment>
<sequence length="183" mass="21226">MSKKKYSTSAISLIDEEVCMADEEFIVSKTDLRGYITYANRTFMEMALLSEDQLLNVNHNIIRHPDMPKGVFKLVWMAIKKEKEFFGYVKNLRSDGRYYWVFANITPEYDESGKLSGYLSVRRKPPVSAIEAIEPIYQQMLQIEKSAISDKVAEDKSIEFLQQQLESLKVEYQDLVISLFNGK</sequence>
<reference evidence="4" key="1">
    <citation type="journal article" date="2017" name="Proc. Natl. Acad. Sci. U.S.A.">
        <title>Simulation of Deepwater Horizon oil plume reveals substrate specialization within a complex community of hydrocarbon degraders.</title>
        <authorList>
            <person name="Hu P."/>
            <person name="Dubinsky E.A."/>
            <person name="Probst A.J."/>
            <person name="Wang J."/>
            <person name="Sieber C.M.K."/>
            <person name="Tom L.M."/>
            <person name="Gardinali P."/>
            <person name="Banfield J.F."/>
            <person name="Atlas R.M."/>
            <person name="Andersen G.L."/>
        </authorList>
    </citation>
    <scope>NUCLEOTIDE SEQUENCE [LARGE SCALE GENOMIC DNA]</scope>
</reference>
<dbReference type="AlphaFoldDB" id="A0A1Y5EAJ2"/>
<dbReference type="InterPro" id="IPR001610">
    <property type="entry name" value="PAC"/>
</dbReference>
<keyword evidence="1" id="KW-0175">Coiled coil</keyword>
<protein>
    <submittedName>
        <fullName evidence="3">Aerotaxis receptor Aer</fullName>
    </submittedName>
</protein>
<dbReference type="InterPro" id="IPR035965">
    <property type="entry name" value="PAS-like_dom_sf"/>
</dbReference>
<dbReference type="EMBL" id="MAAF01000073">
    <property type="protein sequence ID" value="OUR79300.1"/>
    <property type="molecule type" value="Genomic_DNA"/>
</dbReference>
<dbReference type="InterPro" id="IPR013655">
    <property type="entry name" value="PAS_fold_3"/>
</dbReference>
<dbReference type="CDD" id="cd00130">
    <property type="entry name" value="PAS"/>
    <property type="match status" value="1"/>
</dbReference>
<proteinExistence type="predicted"/>
<feature type="domain" description="PAS fold-3" evidence="2">
    <location>
        <begin position="37"/>
        <end position="121"/>
    </location>
</feature>
<dbReference type="Proteomes" id="UP000243053">
    <property type="component" value="Unassembled WGS sequence"/>
</dbReference>
<accession>A0A1Y5EAJ2</accession>
<name>A0A1Y5EAJ2_COLPS</name>
<evidence type="ECO:0000256" key="1">
    <source>
        <dbReference type="SAM" id="Coils"/>
    </source>
</evidence>
<dbReference type="SUPFAM" id="SSF55785">
    <property type="entry name" value="PYP-like sensor domain (PAS domain)"/>
    <property type="match status" value="1"/>
</dbReference>
<dbReference type="Pfam" id="PF08447">
    <property type="entry name" value="PAS_3"/>
    <property type="match status" value="1"/>
</dbReference>
<feature type="coiled-coil region" evidence="1">
    <location>
        <begin position="151"/>
        <end position="178"/>
    </location>
</feature>
<dbReference type="Gene3D" id="3.30.450.20">
    <property type="entry name" value="PAS domain"/>
    <property type="match status" value="1"/>
</dbReference>
<gene>
    <name evidence="3" type="ORF">A9Q75_12405</name>
</gene>